<feature type="region of interest" description="Disordered" evidence="1">
    <location>
        <begin position="625"/>
        <end position="656"/>
    </location>
</feature>
<proteinExistence type="predicted"/>
<reference evidence="3 4" key="1">
    <citation type="journal article" date="2014" name="PLoS Genet.">
        <title>Phylogenetically driven sequencing of extremely halophilic archaea reveals strategies for static and dynamic osmo-response.</title>
        <authorList>
            <person name="Becker E.A."/>
            <person name="Seitzer P.M."/>
            <person name="Tritt A."/>
            <person name="Larsen D."/>
            <person name="Krusor M."/>
            <person name="Yao A.I."/>
            <person name="Wu D."/>
            <person name="Madern D."/>
            <person name="Eisen J.A."/>
            <person name="Darling A.E."/>
            <person name="Facciotti M.T."/>
        </authorList>
    </citation>
    <scope>NUCLEOTIDE SEQUENCE [LARGE SCALE GENOMIC DNA]</scope>
    <source>
        <strain evidence="3 4">ATCC 33799</strain>
    </source>
</reference>
<name>M0K000_9EURY</name>
<keyword evidence="2" id="KW-0812">Transmembrane</keyword>
<evidence type="ECO:0000256" key="1">
    <source>
        <dbReference type="SAM" id="MobiDB-lite"/>
    </source>
</evidence>
<feature type="transmembrane region" description="Helical" evidence="2">
    <location>
        <begin position="1067"/>
        <end position="1085"/>
    </location>
</feature>
<accession>M0K000</accession>
<feature type="transmembrane region" description="Helical" evidence="2">
    <location>
        <begin position="1097"/>
        <end position="1118"/>
    </location>
</feature>
<keyword evidence="2" id="KW-1133">Transmembrane helix</keyword>
<keyword evidence="2" id="KW-0472">Membrane</keyword>
<dbReference type="Proteomes" id="UP000011687">
    <property type="component" value="Unassembled WGS sequence"/>
</dbReference>
<feature type="compositionally biased region" description="Low complexity" evidence="1">
    <location>
        <begin position="277"/>
        <end position="296"/>
    </location>
</feature>
<feature type="compositionally biased region" description="Low complexity" evidence="1">
    <location>
        <begin position="255"/>
        <end position="268"/>
    </location>
</feature>
<feature type="transmembrane region" description="Helical" evidence="2">
    <location>
        <begin position="1036"/>
        <end position="1055"/>
    </location>
</feature>
<feature type="compositionally biased region" description="Polar residues" evidence="1">
    <location>
        <begin position="313"/>
        <end position="323"/>
    </location>
</feature>
<comment type="caution">
    <text evidence="3">The sequence shown here is derived from an EMBL/GenBank/DDBJ whole genome shotgun (WGS) entry which is preliminary data.</text>
</comment>
<evidence type="ECO:0000313" key="4">
    <source>
        <dbReference type="Proteomes" id="UP000011687"/>
    </source>
</evidence>
<feature type="compositionally biased region" description="Low complexity" evidence="1">
    <location>
        <begin position="643"/>
        <end position="654"/>
    </location>
</feature>
<feature type="compositionally biased region" description="Low complexity" evidence="1">
    <location>
        <begin position="564"/>
        <end position="591"/>
    </location>
</feature>
<dbReference type="PATRIC" id="fig|662475.6.peg.3035"/>
<evidence type="ECO:0000313" key="3">
    <source>
        <dbReference type="EMBL" id="EMA14501.1"/>
    </source>
</evidence>
<evidence type="ECO:0000256" key="2">
    <source>
        <dbReference type="SAM" id="Phobius"/>
    </source>
</evidence>
<feature type="region of interest" description="Disordered" evidence="1">
    <location>
        <begin position="544"/>
        <end position="597"/>
    </location>
</feature>
<dbReference type="EMBL" id="AOLS01000076">
    <property type="protein sequence ID" value="EMA14501.1"/>
    <property type="molecule type" value="Genomic_DNA"/>
</dbReference>
<keyword evidence="4" id="KW-1185">Reference proteome</keyword>
<feature type="region of interest" description="Disordered" evidence="1">
    <location>
        <begin position="239"/>
        <end position="323"/>
    </location>
</feature>
<sequence>MKSQISAVLLALVLVASPISMVAGPGVIGPASAQTGAPDGMVTIPDTNVVEDLPVGASSQLTRADLKGSVMASRDADSLQVIVTTPERASGYVNGSRVSGSGDRALVFRDNSSHSGRDVAVPADAVRETVGHVPNVVHGVHEDGTSWTAEVEARNGLLIFYIPHFSSNSVTFEGEVSIRETPAVDGSTTNYQIGDSSNTGEFEINVSGADSSETETVSGSALTDGSTLDFQVAGTDPATDASVTFTGHEETSPASSSGTGSGTVSVGGNVDPTGEQVSVTGDTSSTTDSASGTGVSPSHSTSLSVGGNLAPSGPSTNNKPEITVTGHSATVSEIEVQNSETDAAYTLTKADGFDAEMLITPETSGKITQITPHIGTTYKSKDGTTVDIYIKQEGVDTEDAEGKLVKSNWDPTWTTGEQTIPLDSDYEVTAGKDYTVHFATADTGGSGRLKIDVDTDASQTAWSSYAWPTKQWRADLDTTIQQPVDNLAVSMGDGTSANLGKFADGETKTAEIGFSEDASKIDFSGSGGAIDYTLDWTERAATKDPSIDVDGDGTDEASWTGVYTSSDTTTSKSVDGLSVGSNSVSTSTTSGPAPSWDLSWTERTATVDPSVDIDSDGSAEAAYSGKLTEGQTHTESVPDLAVGSTGTISTTSGSVDLSVTMTEHTVTSDPRVLVNGNETGYTGRLDPGQQASLTTDTAWINDGSNTVEVRVGDGTLSSDAPTPAVDMEYTHTASAVVDTTYAADGWEESYNVSHTFAGDRENAELRIPFSQRIYQITTVEKSVNGGSWQSVSSSNWELQNGTDLVVQLKDTDGTTDVVEAGDQVAIRTAGNKFQTTNGAITITDPTTPDDQGLDTGFRVDSKATGFRLEVGGTPLGDQVHYTHTESWEAPEDRAVLSADGSQDLRLPNAQTGGSARVTTIPLEPQLDSGDVGIQVVDPDNPTLAVDPGESGSGATVQYRWHDAVPGEQYGLYSLGKERYVDKKDAGESYVQLADDDSQETLVIKQPDGSSGGGGFSSGGGQIASGAWDNGEDGINLQQIAVIVGWAVFSLLLVAATGRSSLSGRPRWILVGTVSGGLGLLALEILRPGAVSGALNQGIQEIVPLAGLAGIGIAVYSVWQWWQARREEATTPDTQVVLGGNSD</sequence>
<organism evidence="3 4">
    <name type="scientific">Haloarcula marismortui ATCC 33799</name>
    <dbReference type="NCBI Taxonomy" id="662475"/>
    <lineage>
        <taxon>Archaea</taxon>
        <taxon>Methanobacteriati</taxon>
        <taxon>Methanobacteriota</taxon>
        <taxon>Stenosarchaea group</taxon>
        <taxon>Halobacteria</taxon>
        <taxon>Halobacteriales</taxon>
        <taxon>Haloarculaceae</taxon>
        <taxon>Haloarcula</taxon>
    </lineage>
</organism>
<dbReference type="AlphaFoldDB" id="M0K000"/>
<gene>
    <name evidence="3" type="ORF">C435_15528</name>
</gene>
<protein>
    <submittedName>
        <fullName evidence="3">Uncharacterized protein</fullName>
    </submittedName>
</protein>